<reference evidence="3 4" key="1">
    <citation type="submission" date="2020-01" db="EMBL/GenBank/DDBJ databases">
        <authorList>
            <person name="Gupta K D."/>
        </authorList>
    </citation>
    <scope>NUCLEOTIDE SEQUENCE [LARGE SCALE GENOMIC DNA]</scope>
</reference>
<gene>
    <name evidence="3" type="ORF">AAE3_LOCUS1977</name>
</gene>
<evidence type="ECO:0000313" key="3">
    <source>
        <dbReference type="EMBL" id="CAA7260256.1"/>
    </source>
</evidence>
<comment type="caution">
    <text evidence="3">The sequence shown here is derived from an EMBL/GenBank/DDBJ whole genome shotgun (WGS) entry which is preliminary data.</text>
</comment>
<dbReference type="InterPro" id="IPR013783">
    <property type="entry name" value="Ig-like_fold"/>
</dbReference>
<dbReference type="InterPro" id="IPR014756">
    <property type="entry name" value="Ig_E-set"/>
</dbReference>
<dbReference type="OrthoDB" id="5873279at2759"/>
<feature type="compositionally biased region" description="Low complexity" evidence="1">
    <location>
        <begin position="362"/>
        <end position="380"/>
    </location>
</feature>
<name>A0A8S0W7J0_CYCAE</name>
<feature type="compositionally biased region" description="Low complexity" evidence="1">
    <location>
        <begin position="504"/>
        <end position="522"/>
    </location>
</feature>
<proteinExistence type="predicted"/>
<feature type="domain" description="AMP-activated protein kinase glycogen-binding" evidence="2">
    <location>
        <begin position="7"/>
        <end position="85"/>
    </location>
</feature>
<dbReference type="AlphaFoldDB" id="A0A8S0W7J0"/>
<evidence type="ECO:0000259" key="2">
    <source>
        <dbReference type="Pfam" id="PF16561"/>
    </source>
</evidence>
<feature type="region of interest" description="Disordered" evidence="1">
    <location>
        <begin position="217"/>
        <end position="252"/>
    </location>
</feature>
<dbReference type="Pfam" id="PF16561">
    <property type="entry name" value="AMPK1_CBM"/>
    <property type="match status" value="1"/>
</dbReference>
<sequence>MSEDLHQVRFTWPHTEPSTVIVTGTFDQWSSSIHLTKTPTGFEGTTRIPWSEKIKFKFIVDGQWIVHEGQPTETDPGGFVNNVYTAPAPPVLPPPPVAEEPVIAEASKPVDPTPNGYVANGGSVVSHVVDEKPAAGVKESAESPAAPAPEKAKPAPADVPKEEGKTEAPANLASTIVARDGTSSALDYVASGFGAAMHSVVGVDPINVQKIAIPTPKPDDKFTLPDGGESTPNTAALPPTAEEKETPESLPSPIAPIVPIMIVPVNAAENNTVAPEETAVPAPVPEVTPQASSLPEATVAPPAQEELVKVEEPSTHGAVTTKAESPAVAEIAAEEKPVGAIPSPSPATEKAEPAPKVEEVLPEPAAAEPEPTPAVVSEPATEVETSPAQAKEEPTSAPAPVAAAAAAPAVPAVEEVVPEVKPEAAVAEVASTPAVKETKEEAVVPQATPEPIPVAVVAPVAEPATETPAVAVPAVEESTATPAREIAAPEPAPAAVEEKKAEESVAAPTPTAPGPATSTEATPIKEEAAPAVNGTTSEAAAEVKETPAAGGTTTPPAAEPAALPATPAKKEQFPSTSESTNNSPSSSKFNSTRKKRTSIFGKIKNIFHADKEKEKEKK</sequence>
<evidence type="ECO:0000313" key="4">
    <source>
        <dbReference type="Proteomes" id="UP000467700"/>
    </source>
</evidence>
<dbReference type="Proteomes" id="UP000467700">
    <property type="component" value="Unassembled WGS sequence"/>
</dbReference>
<feature type="compositionally biased region" description="Low complexity" evidence="1">
    <location>
        <begin position="546"/>
        <end position="567"/>
    </location>
</feature>
<dbReference type="Gene3D" id="2.60.40.10">
    <property type="entry name" value="Immunoglobulins"/>
    <property type="match status" value="1"/>
</dbReference>
<feature type="compositionally biased region" description="Basic and acidic residues" evidence="1">
    <location>
        <begin position="349"/>
        <end position="359"/>
    </location>
</feature>
<feature type="compositionally biased region" description="Low complexity" evidence="1">
    <location>
        <begin position="466"/>
        <end position="495"/>
    </location>
</feature>
<feature type="compositionally biased region" description="Low complexity" evidence="1">
    <location>
        <begin position="575"/>
        <end position="590"/>
    </location>
</feature>
<feature type="region of interest" description="Disordered" evidence="1">
    <location>
        <begin position="133"/>
        <end position="171"/>
    </location>
</feature>
<feature type="region of interest" description="Disordered" evidence="1">
    <location>
        <begin position="466"/>
        <end position="618"/>
    </location>
</feature>
<dbReference type="EMBL" id="CACVBS010000028">
    <property type="protein sequence ID" value="CAA7260256.1"/>
    <property type="molecule type" value="Genomic_DNA"/>
</dbReference>
<keyword evidence="4" id="KW-1185">Reference proteome</keyword>
<accession>A0A8S0W7J0</accession>
<dbReference type="CDD" id="cd02859">
    <property type="entry name" value="E_set_AMPKbeta_like_N"/>
    <property type="match status" value="1"/>
</dbReference>
<dbReference type="InterPro" id="IPR032640">
    <property type="entry name" value="AMPK1_CBM"/>
</dbReference>
<evidence type="ECO:0000256" key="1">
    <source>
        <dbReference type="SAM" id="MobiDB-lite"/>
    </source>
</evidence>
<feature type="region of interest" description="Disordered" evidence="1">
    <location>
        <begin position="334"/>
        <end position="402"/>
    </location>
</feature>
<feature type="compositionally biased region" description="Low complexity" evidence="1">
    <location>
        <begin position="142"/>
        <end position="158"/>
    </location>
</feature>
<feature type="compositionally biased region" description="Basic and acidic residues" evidence="1">
    <location>
        <begin position="607"/>
        <end position="618"/>
    </location>
</feature>
<organism evidence="3 4">
    <name type="scientific">Cyclocybe aegerita</name>
    <name type="common">Black poplar mushroom</name>
    <name type="synonym">Agrocybe aegerita</name>
    <dbReference type="NCBI Taxonomy" id="1973307"/>
    <lineage>
        <taxon>Eukaryota</taxon>
        <taxon>Fungi</taxon>
        <taxon>Dikarya</taxon>
        <taxon>Basidiomycota</taxon>
        <taxon>Agaricomycotina</taxon>
        <taxon>Agaricomycetes</taxon>
        <taxon>Agaricomycetidae</taxon>
        <taxon>Agaricales</taxon>
        <taxon>Agaricineae</taxon>
        <taxon>Bolbitiaceae</taxon>
        <taxon>Cyclocybe</taxon>
    </lineage>
</organism>
<dbReference type="SUPFAM" id="SSF81296">
    <property type="entry name" value="E set domains"/>
    <property type="match status" value="1"/>
</dbReference>
<protein>
    <recommendedName>
        <fullName evidence="2">AMP-activated protein kinase glycogen-binding domain-containing protein</fullName>
    </recommendedName>
</protein>